<comment type="caution">
    <text evidence="1">The sequence shown here is derived from an EMBL/GenBank/DDBJ whole genome shotgun (WGS) entry which is preliminary data.</text>
</comment>
<protein>
    <submittedName>
        <fullName evidence="1">Uncharacterized protein</fullName>
    </submittedName>
</protein>
<organism evidence="1 2">
    <name type="scientific">Dendrolimus kikuchii</name>
    <dbReference type="NCBI Taxonomy" id="765133"/>
    <lineage>
        <taxon>Eukaryota</taxon>
        <taxon>Metazoa</taxon>
        <taxon>Ecdysozoa</taxon>
        <taxon>Arthropoda</taxon>
        <taxon>Hexapoda</taxon>
        <taxon>Insecta</taxon>
        <taxon>Pterygota</taxon>
        <taxon>Neoptera</taxon>
        <taxon>Endopterygota</taxon>
        <taxon>Lepidoptera</taxon>
        <taxon>Glossata</taxon>
        <taxon>Ditrysia</taxon>
        <taxon>Bombycoidea</taxon>
        <taxon>Lasiocampidae</taxon>
        <taxon>Dendrolimus</taxon>
    </lineage>
</organism>
<evidence type="ECO:0000313" key="2">
    <source>
        <dbReference type="Proteomes" id="UP000824533"/>
    </source>
</evidence>
<sequence length="352" mass="40098">MAEHIEMTTWPKHKTIFYKVTSSAFSFEVKGPGNALIGLFSTLKKSCEYLIHLDYNSYTHITSSSNQRVTRRGERTPNLMSDTEYRRFWISWYGGWVALGSNNENVPIISIASLKNNIKYIAFGTCDDRNVLNWRFDSPPLFKQPKLKPISGGTVQWVEADTQLPDDALIGGYENEFLYIIRAPHRGSLTPGKFVPSLGLGFIPWGGSSNEKSEFEVLCGHDCSWVPSNSDRIPVDAIECGFSEDRLERLYVGRVRHMGHLIPGKVQLSHKVCYIAFEEREISAKEYEVLVCPNANPYSIKRVFAPPPFGDMNIPNAINEEYGNEYEVDDDDDDDEDDDNYFNAELEEEDFE</sequence>
<reference evidence="1 2" key="1">
    <citation type="journal article" date="2021" name="Front. Genet.">
        <title>Chromosome-Level Genome Assembly Reveals Significant Gene Expansion in the Toll and IMD Signaling Pathways of Dendrolimus kikuchii.</title>
        <authorList>
            <person name="Zhou J."/>
            <person name="Wu P."/>
            <person name="Xiong Z."/>
            <person name="Liu N."/>
            <person name="Zhao N."/>
            <person name="Ji M."/>
            <person name="Qiu Y."/>
            <person name="Yang B."/>
        </authorList>
    </citation>
    <scope>NUCLEOTIDE SEQUENCE [LARGE SCALE GENOMIC DNA]</scope>
    <source>
        <strain evidence="1">Ann1</strain>
    </source>
</reference>
<dbReference type="EMBL" id="CM034389">
    <property type="protein sequence ID" value="KAJ0182696.1"/>
    <property type="molecule type" value="Genomic_DNA"/>
</dbReference>
<gene>
    <name evidence="1" type="ORF">K1T71_002065</name>
</gene>
<dbReference type="Proteomes" id="UP000824533">
    <property type="component" value="Linkage Group LG03"/>
</dbReference>
<proteinExistence type="predicted"/>
<evidence type="ECO:0000313" key="1">
    <source>
        <dbReference type="EMBL" id="KAJ0182696.1"/>
    </source>
</evidence>
<name>A0ACC1DFP3_9NEOP</name>
<keyword evidence="2" id="KW-1185">Reference proteome</keyword>
<accession>A0ACC1DFP3</accession>